<protein>
    <submittedName>
        <fullName evidence="1">Uncharacterized protein</fullName>
    </submittedName>
</protein>
<dbReference type="Gene3D" id="3.40.50.300">
    <property type="entry name" value="P-loop containing nucleotide triphosphate hydrolases"/>
    <property type="match status" value="1"/>
</dbReference>
<dbReference type="AlphaFoldDB" id="A0A3A2ZUG8"/>
<name>A0A3A2ZUG8_9EURO</name>
<dbReference type="EMBL" id="MVGC01000024">
    <property type="protein sequence ID" value="RJE26360.1"/>
    <property type="molecule type" value="Genomic_DNA"/>
</dbReference>
<gene>
    <name evidence="1" type="ORF">PHISCL_01333</name>
</gene>
<dbReference type="STRING" id="2070753.A0A3A2ZUG8"/>
<dbReference type="InterPro" id="IPR027417">
    <property type="entry name" value="P-loop_NTPase"/>
</dbReference>
<evidence type="ECO:0000313" key="2">
    <source>
        <dbReference type="Proteomes" id="UP000266188"/>
    </source>
</evidence>
<evidence type="ECO:0000313" key="1">
    <source>
        <dbReference type="EMBL" id="RJE26360.1"/>
    </source>
</evidence>
<dbReference type="OrthoDB" id="5986190at2759"/>
<reference evidence="2" key="1">
    <citation type="submission" date="2017-02" db="EMBL/GenBank/DDBJ databases">
        <authorList>
            <person name="Tafer H."/>
            <person name="Lopandic K."/>
        </authorList>
    </citation>
    <scope>NUCLEOTIDE SEQUENCE [LARGE SCALE GENOMIC DNA]</scope>
    <source>
        <strain evidence="2">CBS 366.77</strain>
    </source>
</reference>
<organism evidence="1 2">
    <name type="scientific">Aspergillus sclerotialis</name>
    <dbReference type="NCBI Taxonomy" id="2070753"/>
    <lineage>
        <taxon>Eukaryota</taxon>
        <taxon>Fungi</taxon>
        <taxon>Dikarya</taxon>
        <taxon>Ascomycota</taxon>
        <taxon>Pezizomycotina</taxon>
        <taxon>Eurotiomycetes</taxon>
        <taxon>Eurotiomycetidae</taxon>
        <taxon>Eurotiales</taxon>
        <taxon>Aspergillaceae</taxon>
        <taxon>Aspergillus</taxon>
        <taxon>Aspergillus subgen. Polypaecilum</taxon>
    </lineage>
</organism>
<proteinExistence type="predicted"/>
<dbReference type="Proteomes" id="UP000266188">
    <property type="component" value="Unassembled WGS sequence"/>
</dbReference>
<comment type="caution">
    <text evidence="1">The sequence shown here is derived from an EMBL/GenBank/DDBJ whole genome shotgun (WGS) entry which is preliminary data.</text>
</comment>
<dbReference type="SUPFAM" id="SSF52540">
    <property type="entry name" value="P-loop containing nucleoside triphosphate hydrolases"/>
    <property type="match status" value="1"/>
</dbReference>
<sequence length="277" mass="31151">MSIPTPKDMGNIYRRIQIKDSATSHLGDTFITYPNPKPIDYYSNFSYTLRRPKKSYFPRPNLEQKIRNILRPINPNVDPPAESRNLDPNIAILTGPEEAGKTQLALRYLHTHRASYTATFFIDASDQNTLKRDFKALFRTLFSFFICPGPICDSRDAVTAVIEIDDESAVLGVKYWFQTLSEQEKLRGSQKKRRYLLILDGVGNVGGDEDGDEVENGDDVVAQDEDDGEGFDLGFYIPDAPDVDVIITTRAIEDVGAVADLGEEISVPCRADWLYDS</sequence>
<accession>A0A3A2ZUG8</accession>
<keyword evidence="2" id="KW-1185">Reference proteome</keyword>